<proteinExistence type="predicted"/>
<organism evidence="2 3">
    <name type="scientific">Trichoderma asperellum (strain ATCC 204424 / CBS 433.97 / NBRC 101777)</name>
    <dbReference type="NCBI Taxonomy" id="1042311"/>
    <lineage>
        <taxon>Eukaryota</taxon>
        <taxon>Fungi</taxon>
        <taxon>Dikarya</taxon>
        <taxon>Ascomycota</taxon>
        <taxon>Pezizomycotina</taxon>
        <taxon>Sordariomycetes</taxon>
        <taxon>Hypocreomycetidae</taxon>
        <taxon>Hypocreales</taxon>
        <taxon>Hypocreaceae</taxon>
        <taxon>Trichoderma</taxon>
    </lineage>
</organism>
<evidence type="ECO:0000313" key="3">
    <source>
        <dbReference type="Proteomes" id="UP000240493"/>
    </source>
</evidence>
<feature type="compositionally biased region" description="Basic and acidic residues" evidence="1">
    <location>
        <begin position="78"/>
        <end position="96"/>
    </location>
</feature>
<dbReference type="EMBL" id="KZ679272">
    <property type="protein sequence ID" value="PTB36019.1"/>
    <property type="molecule type" value="Genomic_DNA"/>
</dbReference>
<keyword evidence="3" id="KW-1185">Reference proteome</keyword>
<dbReference type="Proteomes" id="UP000240493">
    <property type="component" value="Unassembled WGS sequence"/>
</dbReference>
<evidence type="ECO:0000313" key="2">
    <source>
        <dbReference type="EMBL" id="PTB36019.1"/>
    </source>
</evidence>
<reference evidence="2 3" key="1">
    <citation type="submission" date="2016-07" db="EMBL/GenBank/DDBJ databases">
        <title>Multiple horizontal gene transfer events from other fungi enriched the ability of initially mycotrophic Trichoderma (Ascomycota) to feed on dead plant biomass.</title>
        <authorList>
            <consortium name="DOE Joint Genome Institute"/>
            <person name="Aerts A."/>
            <person name="Atanasova L."/>
            <person name="Chenthamara K."/>
            <person name="Zhang J."/>
            <person name="Grujic M."/>
            <person name="Henrissat B."/>
            <person name="Kuo A."/>
            <person name="Salamov A."/>
            <person name="Lipzen A."/>
            <person name="Labutti K."/>
            <person name="Barry K."/>
            <person name="Miao Y."/>
            <person name="Rahimi M.J."/>
            <person name="Shen Q."/>
            <person name="Grigoriev I.V."/>
            <person name="Kubicek C.P."/>
            <person name="Druzhinina I.S."/>
        </authorList>
    </citation>
    <scope>NUCLEOTIDE SEQUENCE [LARGE SCALE GENOMIC DNA]</scope>
    <source>
        <strain evidence="2 3">CBS 433.97</strain>
    </source>
</reference>
<protein>
    <submittedName>
        <fullName evidence="2">Uncharacterized protein</fullName>
    </submittedName>
</protein>
<accession>A0A2T3YU11</accession>
<dbReference type="AlphaFoldDB" id="A0A2T3YU11"/>
<feature type="region of interest" description="Disordered" evidence="1">
    <location>
        <begin position="76"/>
        <end position="96"/>
    </location>
</feature>
<name>A0A2T3YU11_TRIA4</name>
<gene>
    <name evidence="2" type="ORF">M441DRAFT_51685</name>
</gene>
<sequence length="156" mass="17444">MEMIELVPTTKHKTNSAIRKILENINSSTLRQKLSWLAECGIMARYMDYHWQCCHDYATDRRRQGSLPFIHSSMSRRGAREVGGGRDATSARDEKRGACGRSAALGRGRQQEVYKYVCLYGWRFEAPFAEAHNSLFPHPGSPGNPVAQALGSPSAD</sequence>
<evidence type="ECO:0000256" key="1">
    <source>
        <dbReference type="SAM" id="MobiDB-lite"/>
    </source>
</evidence>